<dbReference type="Gene3D" id="3.90.110.10">
    <property type="entry name" value="Lactate dehydrogenase/glycoside hydrolase, family 4, C-terminal"/>
    <property type="match status" value="1"/>
</dbReference>
<proteinExistence type="predicted"/>
<dbReference type="AlphaFoldDB" id="A0A212EI10"/>
<dbReference type="GO" id="GO:0005739">
    <property type="term" value="C:mitochondrion"/>
    <property type="evidence" value="ECO:0007669"/>
    <property type="project" value="TreeGrafter"/>
</dbReference>
<name>A0A212EI10_DANPL</name>
<reference evidence="6 7" key="1">
    <citation type="journal article" date="2011" name="Cell">
        <title>The monarch butterfly genome yields insights into long-distance migration.</title>
        <authorList>
            <person name="Zhan S."/>
            <person name="Merlin C."/>
            <person name="Boore J.L."/>
            <person name="Reppert S.M."/>
        </authorList>
    </citation>
    <scope>NUCLEOTIDE SEQUENCE [LARGE SCALE GENOMIC DNA]</scope>
    <source>
        <strain evidence="6">F-2</strain>
    </source>
</reference>
<evidence type="ECO:0000256" key="1">
    <source>
        <dbReference type="ARBA" id="ARBA00012995"/>
    </source>
</evidence>
<dbReference type="PANTHER" id="PTHR11540">
    <property type="entry name" value="MALATE AND LACTATE DEHYDROGENASE"/>
    <property type="match status" value="1"/>
</dbReference>
<evidence type="ECO:0000256" key="4">
    <source>
        <dbReference type="ARBA" id="ARBA00023002"/>
    </source>
</evidence>
<keyword evidence="4" id="KW-0560">Oxidoreductase</keyword>
<dbReference type="GO" id="GO:0006099">
    <property type="term" value="P:tricarboxylic acid cycle"/>
    <property type="evidence" value="ECO:0007669"/>
    <property type="project" value="UniProtKB-KW"/>
</dbReference>
<keyword evidence="3" id="KW-0816">Tricarboxylic acid cycle</keyword>
<protein>
    <recommendedName>
        <fullName evidence="2">Malate dehydrogenase, mitochondrial</fullName>
        <ecNumber evidence="1">1.1.1.37</ecNumber>
    </recommendedName>
</protein>
<dbReference type="OrthoDB" id="755699at2759"/>
<dbReference type="Gene3D" id="3.40.50.720">
    <property type="entry name" value="NAD(P)-binding Rossmann-like Domain"/>
    <property type="match status" value="1"/>
</dbReference>
<dbReference type="EMBL" id="AGBW02014758">
    <property type="protein sequence ID" value="OWR41100.1"/>
    <property type="molecule type" value="Genomic_DNA"/>
</dbReference>
<dbReference type="InterPro" id="IPR022383">
    <property type="entry name" value="Lactate/malate_DH_C"/>
</dbReference>
<evidence type="ECO:0000313" key="6">
    <source>
        <dbReference type="EMBL" id="OWR41100.1"/>
    </source>
</evidence>
<keyword evidence="5" id="KW-0520">NAD</keyword>
<dbReference type="EC" id="1.1.1.37" evidence="1"/>
<organism evidence="6 7">
    <name type="scientific">Danaus plexippus plexippus</name>
    <dbReference type="NCBI Taxonomy" id="278856"/>
    <lineage>
        <taxon>Eukaryota</taxon>
        <taxon>Metazoa</taxon>
        <taxon>Ecdysozoa</taxon>
        <taxon>Arthropoda</taxon>
        <taxon>Hexapoda</taxon>
        <taxon>Insecta</taxon>
        <taxon>Pterygota</taxon>
        <taxon>Neoptera</taxon>
        <taxon>Endopterygota</taxon>
        <taxon>Lepidoptera</taxon>
        <taxon>Glossata</taxon>
        <taxon>Ditrysia</taxon>
        <taxon>Papilionoidea</taxon>
        <taxon>Nymphalidae</taxon>
        <taxon>Danainae</taxon>
        <taxon>Danaini</taxon>
        <taxon>Danaina</taxon>
        <taxon>Danaus</taxon>
        <taxon>Danaus</taxon>
    </lineage>
</organism>
<evidence type="ECO:0000256" key="3">
    <source>
        <dbReference type="ARBA" id="ARBA00022532"/>
    </source>
</evidence>
<dbReference type="STRING" id="278856.A0A212EI10"/>
<dbReference type="InterPro" id="IPR036291">
    <property type="entry name" value="NAD(P)-bd_dom_sf"/>
</dbReference>
<sequence length="468" mass="50742">MVSKFLCTFGRMSSQLYINHIISQKFPKVPGLQLLNVHIKRKYSTCPSGMKVTICGAGGCTGQPLALLLKQCPLLDEIALYDICATCGYGMELSHVDTKCKVSSFSGRHMLCDALKGSRVVVIVARNECDSFENSAPIVTEIALQICNTCPQAFTIVATEPVESMVPLVSEIQRLRSQYNPRFLLGCVELNCVRANTVLADFLRVPPESVRVPVVGGATPETMVPVLSAAVHPCTLSQEQTECATSCIMSGNEAVCAAKGCATATACLSGAFAVARTTINVVKGLQGRKNVVQCAYVDSLGTCAPGCQFFASEVILGPAGVEKNLGIPELSKFENCLLCHCLPYVRNEIARAIWLVYTMCQQCCCYGCTVHPSTCYTPPIVPCVPPTNWTCDCPDACRDEYLASICREMTCMCGSTALCWRPREADYDAKRASNLTHQMPLRSAACSVCNVPRSVRIQQALREKKGDF</sequence>
<gene>
    <name evidence="6" type="ORF">KGM_209764</name>
</gene>
<dbReference type="eggNOG" id="KOG1494">
    <property type="taxonomic scope" value="Eukaryota"/>
</dbReference>
<dbReference type="Pfam" id="PF00056">
    <property type="entry name" value="Ldh_1_N"/>
    <property type="match status" value="1"/>
</dbReference>
<dbReference type="InterPro" id="IPR001236">
    <property type="entry name" value="Lactate/malate_DH_N"/>
</dbReference>
<dbReference type="GO" id="GO:0030060">
    <property type="term" value="F:L-malate dehydrogenase (NAD+) activity"/>
    <property type="evidence" value="ECO:0007669"/>
    <property type="project" value="UniProtKB-EC"/>
</dbReference>
<comment type="caution">
    <text evidence="6">The sequence shown here is derived from an EMBL/GenBank/DDBJ whole genome shotgun (WGS) entry which is preliminary data.</text>
</comment>
<dbReference type="PANTHER" id="PTHR11540:SF16">
    <property type="entry name" value="MALATE DEHYDROGENASE, MITOCHONDRIAL"/>
    <property type="match status" value="1"/>
</dbReference>
<dbReference type="InterPro" id="IPR015955">
    <property type="entry name" value="Lactate_DH/Glyco_Ohase_4_C"/>
</dbReference>
<dbReference type="KEGG" id="dpl:KGM_209764"/>
<dbReference type="SUPFAM" id="SSF56327">
    <property type="entry name" value="LDH C-terminal domain-like"/>
    <property type="match status" value="1"/>
</dbReference>
<keyword evidence="7" id="KW-1185">Reference proteome</keyword>
<evidence type="ECO:0000313" key="7">
    <source>
        <dbReference type="Proteomes" id="UP000007151"/>
    </source>
</evidence>
<accession>A0A212EI10</accession>
<evidence type="ECO:0000256" key="5">
    <source>
        <dbReference type="ARBA" id="ARBA00023027"/>
    </source>
</evidence>
<dbReference type="Proteomes" id="UP000007151">
    <property type="component" value="Unassembled WGS sequence"/>
</dbReference>
<dbReference type="SUPFAM" id="SSF51735">
    <property type="entry name" value="NAD(P)-binding Rossmann-fold domains"/>
    <property type="match status" value="1"/>
</dbReference>
<evidence type="ECO:0000256" key="2">
    <source>
        <dbReference type="ARBA" id="ARBA00016075"/>
    </source>
</evidence>
<dbReference type="Pfam" id="PF02866">
    <property type="entry name" value="Ldh_1_C"/>
    <property type="match status" value="1"/>
</dbReference>